<evidence type="ECO:0000256" key="7">
    <source>
        <dbReference type="SAM" id="MobiDB-lite"/>
    </source>
</evidence>
<dbReference type="Pfam" id="PF04893">
    <property type="entry name" value="Yip1"/>
    <property type="match status" value="1"/>
</dbReference>
<comment type="subcellular location">
    <subcellularLocation>
        <location evidence="6">Golgi apparatus membrane</location>
        <topology evidence="6">Multi-pass membrane protein</topology>
    </subcellularLocation>
    <subcellularLocation>
        <location evidence="1">Membrane</location>
        <topology evidence="1">Multi-pass membrane protein</topology>
    </subcellularLocation>
</comment>
<evidence type="ECO:0000313" key="10">
    <source>
        <dbReference type="Proteomes" id="UP001233999"/>
    </source>
</evidence>
<evidence type="ECO:0000256" key="5">
    <source>
        <dbReference type="ARBA" id="ARBA00023136"/>
    </source>
</evidence>
<evidence type="ECO:0000259" key="8">
    <source>
        <dbReference type="Pfam" id="PF04893"/>
    </source>
</evidence>
<name>A0AAD8AB86_DIPPU</name>
<keyword evidence="4 6" id="KW-1133">Transmembrane helix</keyword>
<reference evidence="9" key="1">
    <citation type="journal article" date="2023" name="IScience">
        <title>Live-bearing cockroach genome reveals convergent evolutionary mechanisms linked to viviparity in insects and beyond.</title>
        <authorList>
            <person name="Fouks B."/>
            <person name="Harrison M.C."/>
            <person name="Mikhailova A.A."/>
            <person name="Marchal E."/>
            <person name="English S."/>
            <person name="Carruthers M."/>
            <person name="Jennings E.C."/>
            <person name="Chiamaka E.L."/>
            <person name="Frigard R.A."/>
            <person name="Pippel M."/>
            <person name="Attardo G.M."/>
            <person name="Benoit J.B."/>
            <person name="Bornberg-Bauer E."/>
            <person name="Tobe S.S."/>
        </authorList>
    </citation>
    <scope>NUCLEOTIDE SEQUENCE</scope>
    <source>
        <strain evidence="9">Stay&amp;Tobe</strain>
    </source>
</reference>
<feature type="transmembrane region" description="Helical" evidence="6">
    <location>
        <begin position="164"/>
        <end position="187"/>
    </location>
</feature>
<keyword evidence="10" id="KW-1185">Reference proteome</keyword>
<comment type="caution">
    <text evidence="9">The sequence shown here is derived from an EMBL/GenBank/DDBJ whole genome shotgun (WGS) entry which is preliminary data.</text>
</comment>
<dbReference type="GO" id="GO:0000139">
    <property type="term" value="C:Golgi membrane"/>
    <property type="evidence" value="ECO:0007669"/>
    <property type="project" value="UniProtKB-SubCell"/>
</dbReference>
<feature type="transmembrane region" description="Helical" evidence="6">
    <location>
        <begin position="228"/>
        <end position="251"/>
    </location>
</feature>
<keyword evidence="3 6" id="KW-0812">Transmembrane</keyword>
<feature type="transmembrane region" description="Helical" evidence="6">
    <location>
        <begin position="125"/>
        <end position="144"/>
    </location>
</feature>
<dbReference type="InterPro" id="IPR006977">
    <property type="entry name" value="Yip1_dom"/>
</dbReference>
<accession>A0AAD8AB86</accession>
<dbReference type="PANTHER" id="PTHR12822">
    <property type="entry name" value="PROTEIN YIPF"/>
    <property type="match status" value="1"/>
</dbReference>
<gene>
    <name evidence="9" type="ORF">L9F63_012992</name>
</gene>
<dbReference type="PANTHER" id="PTHR12822:SF2">
    <property type="entry name" value="PROTEIN YIPF"/>
    <property type="match status" value="1"/>
</dbReference>
<feature type="compositionally biased region" description="Polar residues" evidence="7">
    <location>
        <begin position="48"/>
        <end position="60"/>
    </location>
</feature>
<comment type="similarity">
    <text evidence="2 6">Belongs to the YIP1 family.</text>
</comment>
<protein>
    <recommendedName>
        <fullName evidence="6">Protein YIPF</fullName>
    </recommendedName>
</protein>
<proteinExistence type="inferred from homology"/>
<sequence>MASSKSLLDIEIDTSQKTAESQLQFQEFAVSGIGGGAAAELDVNSSHTLTFNHSPDTPGSDTEGPESELLGGDERRSSTSFWTFEYYQQFFDVDTNRVIERIVWSMIPRPGVSYLQHHIKPKPDLYGPFWICVTLVFTIAISGNLANYFQTATGDYHWRYDFHIVTYAATAIFSYAWLVPIALWGILKWRGGQEGRLTFLEILCVYGYSLSIYVPVSILWVIQIEWLQWLLVAVGAALSGSVLLMTAWPAVQGDKRCIILLTILGLHLLLAAGFKLYFFHVPPMIDPSGSHSVTSLRPISTKPTEVIPTSIASAVITKI</sequence>
<feature type="transmembrane region" description="Helical" evidence="6">
    <location>
        <begin position="199"/>
        <end position="222"/>
    </location>
</feature>
<dbReference type="Proteomes" id="UP001233999">
    <property type="component" value="Unassembled WGS sequence"/>
</dbReference>
<evidence type="ECO:0000256" key="4">
    <source>
        <dbReference type="ARBA" id="ARBA00022989"/>
    </source>
</evidence>
<keyword evidence="5 6" id="KW-0472">Membrane</keyword>
<dbReference type="AlphaFoldDB" id="A0AAD8AB86"/>
<organism evidence="9 10">
    <name type="scientific">Diploptera punctata</name>
    <name type="common">Pacific beetle cockroach</name>
    <dbReference type="NCBI Taxonomy" id="6984"/>
    <lineage>
        <taxon>Eukaryota</taxon>
        <taxon>Metazoa</taxon>
        <taxon>Ecdysozoa</taxon>
        <taxon>Arthropoda</taxon>
        <taxon>Hexapoda</taxon>
        <taxon>Insecta</taxon>
        <taxon>Pterygota</taxon>
        <taxon>Neoptera</taxon>
        <taxon>Polyneoptera</taxon>
        <taxon>Dictyoptera</taxon>
        <taxon>Blattodea</taxon>
        <taxon>Blaberoidea</taxon>
        <taxon>Blaberidae</taxon>
        <taxon>Diplopterinae</taxon>
        <taxon>Diploptera</taxon>
    </lineage>
</organism>
<evidence type="ECO:0000256" key="3">
    <source>
        <dbReference type="ARBA" id="ARBA00022692"/>
    </source>
</evidence>
<evidence type="ECO:0000256" key="6">
    <source>
        <dbReference type="RuleBase" id="RU361264"/>
    </source>
</evidence>
<evidence type="ECO:0000256" key="1">
    <source>
        <dbReference type="ARBA" id="ARBA00004141"/>
    </source>
</evidence>
<dbReference type="GO" id="GO:0016192">
    <property type="term" value="P:vesicle-mediated transport"/>
    <property type="evidence" value="ECO:0007669"/>
    <property type="project" value="InterPro"/>
</dbReference>
<dbReference type="EMBL" id="JASPKZ010002311">
    <property type="protein sequence ID" value="KAJ9595837.1"/>
    <property type="molecule type" value="Genomic_DNA"/>
</dbReference>
<evidence type="ECO:0000313" key="9">
    <source>
        <dbReference type="EMBL" id="KAJ9595837.1"/>
    </source>
</evidence>
<dbReference type="InterPro" id="IPR039765">
    <property type="entry name" value="Yip5/YIPF1/YIPF2"/>
</dbReference>
<reference evidence="9" key="2">
    <citation type="submission" date="2023-05" db="EMBL/GenBank/DDBJ databases">
        <authorList>
            <person name="Fouks B."/>
        </authorList>
    </citation>
    <scope>NUCLEOTIDE SEQUENCE</scope>
    <source>
        <strain evidence="9">Stay&amp;Tobe</strain>
        <tissue evidence="9">Testes</tissue>
    </source>
</reference>
<evidence type="ECO:0000256" key="2">
    <source>
        <dbReference type="ARBA" id="ARBA00010596"/>
    </source>
</evidence>
<feature type="domain" description="Yip1" evidence="8">
    <location>
        <begin position="104"/>
        <end position="271"/>
    </location>
</feature>
<feature type="transmembrane region" description="Helical" evidence="6">
    <location>
        <begin position="258"/>
        <end position="278"/>
    </location>
</feature>
<dbReference type="GO" id="GO:0031267">
    <property type="term" value="F:small GTPase binding"/>
    <property type="evidence" value="ECO:0007669"/>
    <property type="project" value="InterPro"/>
</dbReference>
<feature type="region of interest" description="Disordered" evidence="7">
    <location>
        <begin position="48"/>
        <end position="74"/>
    </location>
</feature>